<keyword evidence="2" id="KW-1133">Transmembrane helix</keyword>
<keyword evidence="5" id="KW-1185">Reference proteome</keyword>
<evidence type="ECO:0000256" key="1">
    <source>
        <dbReference type="SAM" id="MobiDB-lite"/>
    </source>
</evidence>
<name>A0A1I7Z1F8_9BILA</name>
<reference evidence="6" key="1">
    <citation type="submission" date="2016-11" db="UniProtKB">
        <authorList>
            <consortium name="WormBaseParasite"/>
        </authorList>
    </citation>
    <scope>IDENTIFICATION</scope>
</reference>
<evidence type="ECO:0000313" key="6">
    <source>
        <dbReference type="WBParaSite" id="L893_g21878.t1"/>
    </source>
</evidence>
<feature type="compositionally biased region" description="Low complexity" evidence="1">
    <location>
        <begin position="479"/>
        <end position="499"/>
    </location>
</feature>
<keyword evidence="2" id="KW-0812">Transmembrane</keyword>
<accession>A0A1I7Z1F8</accession>
<feature type="compositionally biased region" description="Pro residues" evidence="1">
    <location>
        <begin position="543"/>
        <end position="558"/>
    </location>
</feature>
<feature type="domain" description="Fibronectin type-III" evidence="4">
    <location>
        <begin position="301"/>
        <end position="430"/>
    </location>
</feature>
<keyword evidence="2" id="KW-0472">Membrane</keyword>
<feature type="signal peptide" evidence="3">
    <location>
        <begin position="1"/>
        <end position="25"/>
    </location>
</feature>
<dbReference type="WBParaSite" id="L893_g21878.t1">
    <property type="protein sequence ID" value="L893_g21878.t1"/>
    <property type="gene ID" value="L893_g21878"/>
</dbReference>
<keyword evidence="3" id="KW-0732">Signal</keyword>
<evidence type="ECO:0000256" key="2">
    <source>
        <dbReference type="SAM" id="Phobius"/>
    </source>
</evidence>
<evidence type="ECO:0000259" key="4">
    <source>
        <dbReference type="Pfam" id="PF24221"/>
    </source>
</evidence>
<dbReference type="Proteomes" id="UP000095287">
    <property type="component" value="Unplaced"/>
</dbReference>
<feature type="chain" id="PRO_5009312847" evidence="3">
    <location>
        <begin position="26"/>
        <end position="815"/>
    </location>
</feature>
<dbReference type="InterPro" id="IPR057131">
    <property type="entry name" value="Fn3_nem"/>
</dbReference>
<organism evidence="5 6">
    <name type="scientific">Steinernema glaseri</name>
    <dbReference type="NCBI Taxonomy" id="37863"/>
    <lineage>
        <taxon>Eukaryota</taxon>
        <taxon>Metazoa</taxon>
        <taxon>Ecdysozoa</taxon>
        <taxon>Nematoda</taxon>
        <taxon>Chromadorea</taxon>
        <taxon>Rhabditida</taxon>
        <taxon>Tylenchina</taxon>
        <taxon>Panagrolaimomorpha</taxon>
        <taxon>Strongyloidoidea</taxon>
        <taxon>Steinernematidae</taxon>
        <taxon>Steinernema</taxon>
    </lineage>
</organism>
<evidence type="ECO:0000256" key="3">
    <source>
        <dbReference type="SAM" id="SignalP"/>
    </source>
</evidence>
<dbReference type="Pfam" id="PF24221">
    <property type="entry name" value="Fn3_nematode"/>
    <property type="match status" value="1"/>
</dbReference>
<feature type="region of interest" description="Disordered" evidence="1">
    <location>
        <begin position="479"/>
        <end position="580"/>
    </location>
</feature>
<proteinExistence type="predicted"/>
<feature type="transmembrane region" description="Helical" evidence="2">
    <location>
        <begin position="745"/>
        <end position="769"/>
    </location>
</feature>
<protein>
    <submittedName>
        <fullName evidence="6">Ig-like domain-containing protein</fullName>
    </submittedName>
</protein>
<evidence type="ECO:0000313" key="5">
    <source>
        <dbReference type="Proteomes" id="UP000095287"/>
    </source>
</evidence>
<sequence length="815" mass="90035">MVSKMTTMTTRHVVLLLLAFGVVDAQPSRRAQCAIECYSKCMLAGTPNAVYCNCPVAKSARVCSGATEEFLQRKIASEDLSATTEYLSAHSIRISTTSLPKTFMNVFEYTEVENLDKPNMKWTFAGASSGHDLTFSVSDPCKGYAYRVVSILRTADAENYLTAYRPRVIPIALPSFSVDPELIKLDEPEFGQSVETITVTAIWMNPGGYLDTDIAGVEEPSAYPIHCQTPEGELPDPKVELFYNGGRISVELPSDVLTERCRFLFQVKVLPKCGRLEPFNVQANIEVNCENFPSHPVCSRERAPQCTNIVDVWGTSKNATVMWKLKDQSDKPLYYHVRHGAVEKKGAGPFVSWKIVKPKEEKVRAEINSLELEVKSDEDYGVQVCAVYSKLYRVPKFDLVSVTPFVCTPCSVSDTVTGEWFQKCDECSKIEEKAPKASSTPIKVISMEAPLLSVEEKVLPSTKLLPVMETKTTSAIVTTKTTTPVPTPSTVAPTTTAPSSEETMPPTSIDLEEEDNDLSVSEALLFPPIASRATEEVPTTTSPLPPSTSSPSTPPPTTPREIRKHQKAKKVPAASDDCANPPANCRCETDPSCCFPSANEDDCVRSANKSAAKTPTFCLAQEELVVTYDSRTARVRATSLADKISEARADSVWIGWKPRRSARVTPADVIDASEVTKHGVLTRKAYSLKIPQGVTEESHEIRICTGNSSDVDSSKIFLLDDKSLSLQTKKDPDTSADSAALSQALLFYGPLLAIFFLVIFILGIIYLNCSRIRRFYERKRIYKIHSGPVRTAYRPYSTQYRGPFYQYGNTRVYQA</sequence>
<dbReference type="AlphaFoldDB" id="A0A1I7Z1F8"/>